<dbReference type="Ensembl" id="ENSEAST00005030239.2">
    <property type="protein sequence ID" value="ENSEASP00005027845.2"/>
    <property type="gene ID" value="ENSEASG00005018933.2"/>
</dbReference>
<keyword evidence="3" id="KW-1185">Reference proteome</keyword>
<feature type="chain" id="PRO_5040392275" description="Secreted protein" evidence="1">
    <location>
        <begin position="19"/>
        <end position="89"/>
    </location>
</feature>
<dbReference type="AlphaFoldDB" id="A0A8C4MRN0"/>
<evidence type="ECO:0000313" key="2">
    <source>
        <dbReference type="Ensembl" id="ENSEASP00005027845.2"/>
    </source>
</evidence>
<keyword evidence="1" id="KW-0732">Signal</keyword>
<proteinExistence type="predicted"/>
<protein>
    <recommendedName>
        <fullName evidence="4">Secreted protein</fullName>
    </recommendedName>
</protein>
<name>A0A8C4MRN0_EQUAS</name>
<accession>A0A8C4MRN0</accession>
<evidence type="ECO:0008006" key="4">
    <source>
        <dbReference type="Google" id="ProtNLM"/>
    </source>
</evidence>
<reference evidence="2" key="3">
    <citation type="submission" date="2025-09" db="UniProtKB">
        <authorList>
            <consortium name="Ensembl"/>
        </authorList>
    </citation>
    <scope>IDENTIFICATION</scope>
</reference>
<reference evidence="2 3" key="1">
    <citation type="journal article" date="2020" name="Nat. Commun.">
        <title>Donkey genomes provide new insights into domestication and selection for coat color.</title>
        <authorList>
            <person name="Wang"/>
            <person name="C."/>
            <person name="Li"/>
            <person name="H."/>
            <person name="Guo"/>
            <person name="Y."/>
            <person name="Huang"/>
            <person name="J."/>
            <person name="Sun"/>
            <person name="Y."/>
            <person name="Min"/>
            <person name="J."/>
            <person name="Wang"/>
            <person name="J."/>
            <person name="Fang"/>
            <person name="X."/>
            <person name="Zhao"/>
            <person name="Z."/>
            <person name="Wang"/>
            <person name="S."/>
            <person name="Zhang"/>
            <person name="Y."/>
            <person name="Liu"/>
            <person name="Q."/>
            <person name="Jiang"/>
            <person name="Q."/>
            <person name="Wang"/>
            <person name="X."/>
            <person name="Guo"/>
            <person name="Y."/>
            <person name="Yang"/>
            <person name="C."/>
            <person name="Wang"/>
            <person name="Y."/>
            <person name="Tian"/>
            <person name="F."/>
            <person name="Zhuang"/>
            <person name="G."/>
            <person name="Fan"/>
            <person name="Y."/>
            <person name="Gao"/>
            <person name="Q."/>
            <person name="Li"/>
            <person name="Y."/>
            <person name="Ju"/>
            <person name="Z."/>
            <person name="Li"/>
            <person name="J."/>
            <person name="Li"/>
            <person name="R."/>
            <person name="Hou"/>
            <person name="M."/>
            <person name="Yang"/>
            <person name="G."/>
            <person name="Liu"/>
            <person name="G."/>
            <person name="Liu"/>
            <person name="W."/>
            <person name="Guo"/>
            <person name="J."/>
            <person name="Pan"/>
            <person name="S."/>
            <person name="Fan"/>
            <person name="G."/>
            <person name="Zhang"/>
            <person name="W."/>
            <person name="Zhang"/>
            <person name="R."/>
            <person name="Yu"/>
            <person name="J."/>
            <person name="Zhang"/>
            <person name="X."/>
            <person name="Yin"/>
            <person name="Q."/>
            <person name="Ji"/>
            <person name="C."/>
            <person name="Jin"/>
            <person name="Y."/>
            <person name="Yue"/>
            <person name="G."/>
            <person name="Liu"/>
            <person name="M."/>
            <person name="Xu"/>
            <person name="J."/>
            <person name="Liu"/>
            <person name="S."/>
            <person name="Jordana"/>
            <person name="J."/>
            <person name="Noce"/>
            <person name="A."/>
            <person name="Amills"/>
            <person name="M."/>
            <person name="Wu"/>
            <person name="D.D."/>
            <person name="Li"/>
            <person name="S."/>
            <person name="Zhou"/>
            <person name="X. and Zhong"/>
            <person name="J."/>
        </authorList>
    </citation>
    <scope>NUCLEOTIDE SEQUENCE [LARGE SCALE GENOMIC DNA]</scope>
</reference>
<organism evidence="2 3">
    <name type="scientific">Equus asinus</name>
    <name type="common">Donkey</name>
    <name type="synonym">Equus africanus asinus</name>
    <dbReference type="NCBI Taxonomy" id="9793"/>
    <lineage>
        <taxon>Eukaryota</taxon>
        <taxon>Metazoa</taxon>
        <taxon>Chordata</taxon>
        <taxon>Craniata</taxon>
        <taxon>Vertebrata</taxon>
        <taxon>Euteleostomi</taxon>
        <taxon>Mammalia</taxon>
        <taxon>Eutheria</taxon>
        <taxon>Laurasiatheria</taxon>
        <taxon>Perissodactyla</taxon>
        <taxon>Equidae</taxon>
        <taxon>Equus</taxon>
    </lineage>
</organism>
<sequence length="89" mass="9452">MNCFFLNLLCSPLPMAGTKPSLHATCGLSGPSHCRGKQVPLGRGGLTWDACIIDHLAFPTPSPPPQNQKHPGLCDSLSCPPLLVKNHIV</sequence>
<evidence type="ECO:0000313" key="3">
    <source>
        <dbReference type="Proteomes" id="UP000694387"/>
    </source>
</evidence>
<evidence type="ECO:0000256" key="1">
    <source>
        <dbReference type="SAM" id="SignalP"/>
    </source>
</evidence>
<dbReference type="GeneTree" id="ENSGT01130000282008"/>
<feature type="signal peptide" evidence="1">
    <location>
        <begin position="1"/>
        <end position="18"/>
    </location>
</feature>
<reference evidence="2" key="2">
    <citation type="submission" date="2025-08" db="UniProtKB">
        <authorList>
            <consortium name="Ensembl"/>
        </authorList>
    </citation>
    <scope>IDENTIFICATION</scope>
</reference>
<dbReference type="Proteomes" id="UP000694387">
    <property type="component" value="Chromosome 2"/>
</dbReference>